<reference evidence="2 3" key="1">
    <citation type="journal article" date="2024" name="Ann. Entomol. Soc. Am.">
        <title>Genomic analyses of the southern and eastern yellowjacket wasps (Hymenoptera: Vespidae) reveal evolutionary signatures of social life.</title>
        <authorList>
            <person name="Catto M.A."/>
            <person name="Caine P.B."/>
            <person name="Orr S.E."/>
            <person name="Hunt B.G."/>
            <person name="Goodisman M.A.D."/>
        </authorList>
    </citation>
    <scope>NUCLEOTIDE SEQUENCE [LARGE SCALE GENOMIC DNA]</scope>
    <source>
        <strain evidence="2">233</strain>
        <tissue evidence="2">Head and thorax</tissue>
    </source>
</reference>
<accession>A0ABD1ZY33</accession>
<feature type="compositionally biased region" description="Acidic residues" evidence="1">
    <location>
        <begin position="70"/>
        <end position="80"/>
    </location>
</feature>
<comment type="caution">
    <text evidence="2">The sequence shown here is derived from an EMBL/GenBank/DDBJ whole genome shotgun (WGS) entry which is preliminary data.</text>
</comment>
<dbReference type="Proteomes" id="UP001607302">
    <property type="component" value="Unassembled WGS sequence"/>
</dbReference>
<evidence type="ECO:0000256" key="1">
    <source>
        <dbReference type="SAM" id="MobiDB-lite"/>
    </source>
</evidence>
<feature type="region of interest" description="Disordered" evidence="1">
    <location>
        <begin position="68"/>
        <end position="93"/>
    </location>
</feature>
<name>A0ABD1ZY33_VESSQ</name>
<feature type="region of interest" description="Disordered" evidence="1">
    <location>
        <begin position="1"/>
        <end position="49"/>
    </location>
</feature>
<evidence type="ECO:0000313" key="2">
    <source>
        <dbReference type="EMBL" id="KAL2713284.1"/>
    </source>
</evidence>
<organism evidence="2 3">
    <name type="scientific">Vespula squamosa</name>
    <name type="common">Southern yellow jacket</name>
    <name type="synonym">Wasp</name>
    <dbReference type="NCBI Taxonomy" id="30214"/>
    <lineage>
        <taxon>Eukaryota</taxon>
        <taxon>Metazoa</taxon>
        <taxon>Ecdysozoa</taxon>
        <taxon>Arthropoda</taxon>
        <taxon>Hexapoda</taxon>
        <taxon>Insecta</taxon>
        <taxon>Pterygota</taxon>
        <taxon>Neoptera</taxon>
        <taxon>Endopterygota</taxon>
        <taxon>Hymenoptera</taxon>
        <taxon>Apocrita</taxon>
        <taxon>Aculeata</taxon>
        <taxon>Vespoidea</taxon>
        <taxon>Vespidae</taxon>
        <taxon>Vespinae</taxon>
        <taxon>Vespula</taxon>
    </lineage>
</organism>
<keyword evidence="3" id="KW-1185">Reference proteome</keyword>
<feature type="compositionally biased region" description="Basic and acidic residues" evidence="1">
    <location>
        <begin position="31"/>
        <end position="49"/>
    </location>
</feature>
<evidence type="ECO:0000313" key="3">
    <source>
        <dbReference type="Proteomes" id="UP001607302"/>
    </source>
</evidence>
<dbReference type="AlphaFoldDB" id="A0ABD1ZY33"/>
<feature type="compositionally biased region" description="Basic and acidic residues" evidence="1">
    <location>
        <begin position="9"/>
        <end position="24"/>
    </location>
</feature>
<dbReference type="EMBL" id="JAUDFV010000158">
    <property type="protein sequence ID" value="KAL2713284.1"/>
    <property type="molecule type" value="Genomic_DNA"/>
</dbReference>
<protein>
    <submittedName>
        <fullName evidence="2">Uncharacterized protein</fullName>
    </submittedName>
</protein>
<sequence length="168" mass="19456">SSKTTYRVSPDEVKPNRETEEKKSKSAATGRESKVKLEVSDCDGGEKDRRKGEVLRVVLCLTCGRRKIEEDEEDEEEGDEGERGEGNHWVPPHPLAQGKELIRLIHAQPREAGPPLCFWVIFETRYTPVPPAKYLSCFSTWNHPWKEENHDFFEILPYVPKTNKNFFR</sequence>
<feature type="non-terminal residue" evidence="2">
    <location>
        <position position="1"/>
    </location>
</feature>
<proteinExistence type="predicted"/>
<gene>
    <name evidence="2" type="ORF">V1478_016982</name>
</gene>